<comment type="similarity">
    <text evidence="1">Belongs to the glycosyl hydrolase 25 family.</text>
</comment>
<dbReference type="SUPFAM" id="SSF51445">
    <property type="entry name" value="(Trans)glycosidases"/>
    <property type="match status" value="1"/>
</dbReference>
<name>L0NG87_9HYPH</name>
<evidence type="ECO:0000313" key="6">
    <source>
        <dbReference type="Proteomes" id="UP000010792"/>
    </source>
</evidence>
<dbReference type="STRING" id="1125847.NT26_2170"/>
<dbReference type="InterPro" id="IPR017853">
    <property type="entry name" value="GH"/>
</dbReference>
<keyword evidence="3" id="KW-0326">Glycosidase</keyword>
<evidence type="ECO:0000256" key="2">
    <source>
        <dbReference type="ARBA" id="ARBA00022801"/>
    </source>
</evidence>
<dbReference type="GO" id="GO:0016052">
    <property type="term" value="P:carbohydrate catabolic process"/>
    <property type="evidence" value="ECO:0007669"/>
    <property type="project" value="TreeGrafter"/>
</dbReference>
<dbReference type="GO" id="GO:0016998">
    <property type="term" value="P:cell wall macromolecule catabolic process"/>
    <property type="evidence" value="ECO:0007669"/>
    <property type="project" value="InterPro"/>
</dbReference>
<dbReference type="Proteomes" id="UP000010792">
    <property type="component" value="Chromosome"/>
</dbReference>
<gene>
    <name evidence="5" type="primary">lyc</name>
    <name evidence="5" type="ORF">NT26_2170</name>
</gene>
<dbReference type="KEGG" id="rht:NT26_2170"/>
<evidence type="ECO:0000256" key="3">
    <source>
        <dbReference type="ARBA" id="ARBA00023295"/>
    </source>
</evidence>
<dbReference type="Pfam" id="PF01183">
    <property type="entry name" value="Glyco_hydro_25"/>
    <property type="match status" value="1"/>
</dbReference>
<proteinExistence type="inferred from homology"/>
<dbReference type="PROSITE" id="PS51904">
    <property type="entry name" value="GLYCOSYL_HYDROL_F25_2"/>
    <property type="match status" value="1"/>
</dbReference>
<evidence type="ECO:0000313" key="5">
    <source>
        <dbReference type="EMBL" id="CCF19894.1"/>
    </source>
</evidence>
<feature type="chain" id="PRO_5003946690" evidence="4">
    <location>
        <begin position="24"/>
        <end position="262"/>
    </location>
</feature>
<sequence>MRMYRLPLVLLTAALLLNGCTVAAYDALSTESIAKPRFGDNDPVDFGQRHPHLHDVHGIDVSKWNGEIDWQAARKSGVAFAFIKATEGKDRVDSSFARNWRGAAAAGLPHAPYHFYYFCSTADEQADWFIRNVPKSAVRLPPVLDAEWNHASPTCRLRPPPATVRASLQRFMDRIEAHYGKRPIIYTTVDFHRDNLVGHFDDYHFWVRSTAAHPENIYASRTWAFWQYTATGVVPGVNGNTDINVFAGTQKNWQAWVASVTD</sequence>
<dbReference type="SMART" id="SM00641">
    <property type="entry name" value="Glyco_25"/>
    <property type="match status" value="1"/>
</dbReference>
<keyword evidence="4" id="KW-0732">Signal</keyword>
<dbReference type="Gene3D" id="3.20.20.80">
    <property type="entry name" value="Glycosidases"/>
    <property type="match status" value="1"/>
</dbReference>
<organism evidence="5 6">
    <name type="scientific">Pseudorhizobium banfieldiae</name>
    <dbReference type="NCBI Taxonomy" id="1125847"/>
    <lineage>
        <taxon>Bacteria</taxon>
        <taxon>Pseudomonadati</taxon>
        <taxon>Pseudomonadota</taxon>
        <taxon>Alphaproteobacteria</taxon>
        <taxon>Hyphomicrobiales</taxon>
        <taxon>Rhizobiaceae</taxon>
        <taxon>Rhizobium/Agrobacterium group</taxon>
        <taxon>Pseudorhizobium</taxon>
    </lineage>
</organism>
<evidence type="ECO:0000256" key="4">
    <source>
        <dbReference type="SAM" id="SignalP"/>
    </source>
</evidence>
<reference evidence="5 6" key="1">
    <citation type="journal article" date="2013" name="Genome Biol. Evol.">
        <title>Life in an arsenic-containing gold mine: genome and physiology of the autotrophic arsenite-oxidizing bacterium rhizobium sp. NT-26.</title>
        <authorList>
            <person name="Andres J."/>
            <person name="Arsene-Ploetze F."/>
            <person name="Barbe V."/>
            <person name="Brochier-Armanet C."/>
            <person name="Cleiss-Arnold J."/>
            <person name="Coppee J.Y."/>
            <person name="Dillies M.A."/>
            <person name="Geist"/>
            <person name="L"/>
            <person name="Joublin A."/>
            <person name="Koechler S."/>
            <person name="Lassalle F."/>
            <person name="Marchal M."/>
            <person name="Medigue C."/>
            <person name="Muller D."/>
            <person name="Nesme X."/>
            <person name="Plewniak F."/>
            <person name="Proux C."/>
            <person name="Ramirez-Bahena M.H."/>
            <person name="Schenowitz C."/>
            <person name="Sismeiro O."/>
            <person name="Vallenet D."/>
            <person name="Santini J.M."/>
            <person name="Bertin P.N."/>
        </authorList>
    </citation>
    <scope>NUCLEOTIDE SEQUENCE [LARGE SCALE GENOMIC DNA]</scope>
    <source>
        <strain evidence="5 6">NT-26</strain>
    </source>
</reference>
<dbReference type="EMBL" id="FO082820">
    <property type="protein sequence ID" value="CCF19894.1"/>
    <property type="molecule type" value="Genomic_DNA"/>
</dbReference>
<dbReference type="InterPro" id="IPR002053">
    <property type="entry name" value="Glyco_hydro_25"/>
</dbReference>
<dbReference type="PANTHER" id="PTHR34135:SF2">
    <property type="entry name" value="LYSOZYME"/>
    <property type="match status" value="1"/>
</dbReference>
<feature type="signal peptide" evidence="4">
    <location>
        <begin position="1"/>
        <end position="23"/>
    </location>
</feature>
<dbReference type="GO" id="GO:0003796">
    <property type="term" value="F:lysozyme activity"/>
    <property type="evidence" value="ECO:0007669"/>
    <property type="project" value="InterPro"/>
</dbReference>
<keyword evidence="6" id="KW-1185">Reference proteome</keyword>
<dbReference type="PANTHER" id="PTHR34135">
    <property type="entry name" value="LYSOZYME"/>
    <property type="match status" value="1"/>
</dbReference>
<keyword evidence="2 5" id="KW-0378">Hydrolase</keyword>
<dbReference type="InterPro" id="IPR018077">
    <property type="entry name" value="Glyco_hydro_fam25_subgr"/>
</dbReference>
<accession>L0NG87</accession>
<dbReference type="CDD" id="cd06413">
    <property type="entry name" value="GH25_muramidase_1"/>
    <property type="match status" value="1"/>
</dbReference>
<evidence type="ECO:0000256" key="1">
    <source>
        <dbReference type="ARBA" id="ARBA00010646"/>
    </source>
</evidence>
<protein>
    <submittedName>
        <fullName evidence="5">Glycosyl hydrolase/lysozyme</fullName>
    </submittedName>
</protein>
<dbReference type="AlphaFoldDB" id="L0NG87"/>
<dbReference type="GO" id="GO:0009253">
    <property type="term" value="P:peptidoglycan catabolic process"/>
    <property type="evidence" value="ECO:0007669"/>
    <property type="project" value="InterPro"/>
</dbReference>